<organism evidence="7 8">
    <name type="scientific">Allacma fusca</name>
    <dbReference type="NCBI Taxonomy" id="39272"/>
    <lineage>
        <taxon>Eukaryota</taxon>
        <taxon>Metazoa</taxon>
        <taxon>Ecdysozoa</taxon>
        <taxon>Arthropoda</taxon>
        <taxon>Hexapoda</taxon>
        <taxon>Collembola</taxon>
        <taxon>Symphypleona</taxon>
        <taxon>Sminthuridae</taxon>
        <taxon>Allacma</taxon>
    </lineage>
</organism>
<dbReference type="PROSITE" id="PS50240">
    <property type="entry name" value="TRYPSIN_DOM"/>
    <property type="match status" value="1"/>
</dbReference>
<dbReference type="InterPro" id="IPR033116">
    <property type="entry name" value="TRYPSIN_SER"/>
</dbReference>
<evidence type="ECO:0000313" key="7">
    <source>
        <dbReference type="EMBL" id="CAG7822461.1"/>
    </source>
</evidence>
<feature type="domain" description="Peptidase S1" evidence="6">
    <location>
        <begin position="212"/>
        <end position="500"/>
    </location>
</feature>
<dbReference type="CDD" id="cd00041">
    <property type="entry name" value="CUB"/>
    <property type="match status" value="1"/>
</dbReference>
<dbReference type="CDD" id="cd00190">
    <property type="entry name" value="Tryp_SPc"/>
    <property type="match status" value="1"/>
</dbReference>
<dbReference type="GO" id="GO:0004252">
    <property type="term" value="F:serine-type endopeptidase activity"/>
    <property type="evidence" value="ECO:0007669"/>
    <property type="project" value="InterPro"/>
</dbReference>
<sequence>IPCVVNCFSRIKYNITIHRMSSQVSSKISRIKREETDQGYSPIDTFLADCSTNAQKLITEEGKEDLLVFKIPEVEPGKYYTGFTCKWFLLGEKNCQPQFHCDTFDIRPGKNCDMDYVMITDGLGGYAKECGENRFKTPVIASTDQAYDLYLTVHISENKSFKRKFKGLSCVASCTSNSTNKTQKPQRIKIIPSQKKKFDRSCTCGVRKTVRIVSGKNVYLNEFPWQAAMVMKETRQIRCGASILNDMYILTAAHCIFDKDYGTSIETEMIDILVHVNLLDQTRSYGWQNVSLGQYGSIQSPGWNLSQKSDKDEFTMRFEVQEIIPHPAFDSSTLDYDVALLRLKTKINFKTKNSPVVPICLPNVLGVNQSTLSKDDPLVVVGWGLAHEDAKGSTRLLQKVIIPYVETDACQKIVFNADETELKEITERMLCAGDPKGGYDSCQGDSGGPLFIDQNKKNYNRVTQVGIVSHGSTIGCARKREIGIYTRLTTLTQWVFSQTVGATWCKDW</sequence>
<protein>
    <submittedName>
        <fullName evidence="7">Uncharacterized protein</fullName>
    </submittedName>
</protein>
<evidence type="ECO:0000313" key="8">
    <source>
        <dbReference type="Proteomes" id="UP000708208"/>
    </source>
</evidence>
<evidence type="ECO:0000256" key="1">
    <source>
        <dbReference type="ARBA" id="ARBA00023157"/>
    </source>
</evidence>
<comment type="caution">
    <text evidence="3">Lacks conserved residue(s) required for the propagation of feature annotation.</text>
</comment>
<proteinExistence type="inferred from homology"/>
<dbReference type="PANTHER" id="PTHR24252:SF7">
    <property type="entry name" value="HYALIN"/>
    <property type="match status" value="1"/>
</dbReference>
<evidence type="ECO:0000259" key="5">
    <source>
        <dbReference type="PROSITE" id="PS01180"/>
    </source>
</evidence>
<comment type="caution">
    <text evidence="7">The sequence shown here is derived from an EMBL/GenBank/DDBJ whole genome shotgun (WGS) entry which is preliminary data.</text>
</comment>
<dbReference type="EMBL" id="CAJVCH010526406">
    <property type="protein sequence ID" value="CAG7822461.1"/>
    <property type="molecule type" value="Genomic_DNA"/>
</dbReference>
<evidence type="ECO:0000259" key="6">
    <source>
        <dbReference type="PROSITE" id="PS50240"/>
    </source>
</evidence>
<keyword evidence="4" id="KW-0720">Serine protease</keyword>
<keyword evidence="4" id="KW-0378">Hydrolase</keyword>
<dbReference type="InterPro" id="IPR018114">
    <property type="entry name" value="TRYPSIN_HIS"/>
</dbReference>
<dbReference type="PROSITE" id="PS00135">
    <property type="entry name" value="TRYPSIN_SER"/>
    <property type="match status" value="1"/>
</dbReference>
<dbReference type="PROSITE" id="PS00134">
    <property type="entry name" value="TRYPSIN_HIS"/>
    <property type="match status" value="1"/>
</dbReference>
<comment type="similarity">
    <text evidence="2">Belongs to the peptidase S1 family. CLIP subfamily.</text>
</comment>
<dbReference type="OrthoDB" id="10002959at2759"/>
<dbReference type="Pfam" id="PF00431">
    <property type="entry name" value="CUB"/>
    <property type="match status" value="1"/>
</dbReference>
<keyword evidence="8" id="KW-1185">Reference proteome</keyword>
<evidence type="ECO:0000256" key="3">
    <source>
        <dbReference type="PROSITE-ProRule" id="PRU00059"/>
    </source>
</evidence>
<feature type="non-terminal residue" evidence="7">
    <location>
        <position position="1"/>
    </location>
</feature>
<evidence type="ECO:0000256" key="4">
    <source>
        <dbReference type="RuleBase" id="RU363034"/>
    </source>
</evidence>
<dbReference type="PANTHER" id="PTHR24252">
    <property type="entry name" value="ACROSIN-RELATED"/>
    <property type="match status" value="1"/>
</dbReference>
<keyword evidence="4" id="KW-0645">Protease</keyword>
<dbReference type="GO" id="GO:0006508">
    <property type="term" value="P:proteolysis"/>
    <property type="evidence" value="ECO:0007669"/>
    <property type="project" value="UniProtKB-KW"/>
</dbReference>
<dbReference type="PROSITE" id="PS01180">
    <property type="entry name" value="CUB"/>
    <property type="match status" value="1"/>
</dbReference>
<dbReference type="SMART" id="SM00020">
    <property type="entry name" value="Tryp_SPc"/>
    <property type="match status" value="1"/>
</dbReference>
<gene>
    <name evidence="7" type="ORF">AFUS01_LOCUS32733</name>
</gene>
<dbReference type="InterPro" id="IPR000859">
    <property type="entry name" value="CUB_dom"/>
</dbReference>
<dbReference type="FunFam" id="2.40.10.10:FF:000002">
    <property type="entry name" value="Transmembrane protease serine"/>
    <property type="match status" value="1"/>
</dbReference>
<accession>A0A8J2PPJ9</accession>
<keyword evidence="1" id="KW-1015">Disulfide bond</keyword>
<dbReference type="AlphaFoldDB" id="A0A8J2PPJ9"/>
<reference evidence="7" key="1">
    <citation type="submission" date="2021-06" db="EMBL/GenBank/DDBJ databases">
        <authorList>
            <person name="Hodson N. C."/>
            <person name="Mongue J. A."/>
            <person name="Jaron S. K."/>
        </authorList>
    </citation>
    <scope>NUCLEOTIDE SEQUENCE</scope>
</reference>
<evidence type="ECO:0000256" key="2">
    <source>
        <dbReference type="ARBA" id="ARBA00024195"/>
    </source>
</evidence>
<name>A0A8J2PPJ9_9HEXA</name>
<dbReference type="InterPro" id="IPR001254">
    <property type="entry name" value="Trypsin_dom"/>
</dbReference>
<dbReference type="Proteomes" id="UP000708208">
    <property type="component" value="Unassembled WGS sequence"/>
</dbReference>
<dbReference type="Pfam" id="PF00089">
    <property type="entry name" value="Trypsin"/>
    <property type="match status" value="2"/>
</dbReference>
<feature type="domain" description="CUB" evidence="5">
    <location>
        <begin position="50"/>
        <end position="168"/>
    </location>
</feature>